<evidence type="ECO:0000313" key="2">
    <source>
        <dbReference type="EMBL" id="WMW78275.1"/>
    </source>
</evidence>
<proteinExistence type="predicted"/>
<dbReference type="Proteomes" id="UP001180481">
    <property type="component" value="Chromosome"/>
</dbReference>
<sequence>MKTTVLLILFLVSSLHAQKSNEIKYYNYGKNGIEFIVKEAGGATIIISTFNARPSIKDEVALGVLRYFDEKHPKNGEKIKIETKEAIVEGTFNVIYKENLISIEFHYETVIWFKKGLKEVYDNPEGFNIKNILVEN</sequence>
<accession>A0ABY9RAJ9</accession>
<organism evidence="2 3">
    <name type="scientific">Flavobacterium nakdongensis</name>
    <dbReference type="NCBI Taxonomy" id="3073563"/>
    <lineage>
        <taxon>Bacteria</taxon>
        <taxon>Pseudomonadati</taxon>
        <taxon>Bacteroidota</taxon>
        <taxon>Flavobacteriia</taxon>
        <taxon>Flavobacteriales</taxon>
        <taxon>Flavobacteriaceae</taxon>
        <taxon>Flavobacterium</taxon>
    </lineage>
</organism>
<gene>
    <name evidence="2" type="ORF">RF683_02190</name>
</gene>
<name>A0ABY9RAJ9_9FLAO</name>
<dbReference type="RefSeq" id="WP_309532591.1">
    <property type="nucleotide sequence ID" value="NZ_CP133721.1"/>
</dbReference>
<feature type="signal peptide" evidence="1">
    <location>
        <begin position="1"/>
        <end position="17"/>
    </location>
</feature>
<evidence type="ECO:0000256" key="1">
    <source>
        <dbReference type="SAM" id="SignalP"/>
    </source>
</evidence>
<keyword evidence="3" id="KW-1185">Reference proteome</keyword>
<keyword evidence="1" id="KW-0732">Signal</keyword>
<protein>
    <recommendedName>
        <fullName evidence="4">Nuclear transport factor 2 family protein</fullName>
    </recommendedName>
</protein>
<feature type="chain" id="PRO_5045898456" description="Nuclear transport factor 2 family protein" evidence="1">
    <location>
        <begin position="18"/>
        <end position="136"/>
    </location>
</feature>
<reference evidence="2" key="1">
    <citation type="submission" date="2023-09" db="EMBL/GenBank/DDBJ databases">
        <title>Flavobacterium sp. 20NA77.7 isolated from freshwater.</title>
        <authorList>
            <person name="Le V."/>
            <person name="Ko S.-R."/>
            <person name="Ahn C.-Y."/>
            <person name="Oh H.-M."/>
        </authorList>
    </citation>
    <scope>NUCLEOTIDE SEQUENCE</scope>
    <source>
        <strain evidence="2">20NA77.7</strain>
    </source>
</reference>
<dbReference type="EMBL" id="CP133721">
    <property type="protein sequence ID" value="WMW78275.1"/>
    <property type="molecule type" value="Genomic_DNA"/>
</dbReference>
<evidence type="ECO:0000313" key="3">
    <source>
        <dbReference type="Proteomes" id="UP001180481"/>
    </source>
</evidence>
<evidence type="ECO:0008006" key="4">
    <source>
        <dbReference type="Google" id="ProtNLM"/>
    </source>
</evidence>